<feature type="transmembrane region" description="Helical" evidence="6">
    <location>
        <begin position="49"/>
        <end position="67"/>
    </location>
</feature>
<evidence type="ECO:0000256" key="5">
    <source>
        <dbReference type="ARBA" id="ARBA00023136"/>
    </source>
</evidence>
<feature type="transmembrane region" description="Helical" evidence="6">
    <location>
        <begin position="114"/>
        <end position="131"/>
    </location>
</feature>
<keyword evidence="5 6" id="KW-0472">Membrane</keyword>
<feature type="transmembrane region" description="Helical" evidence="6">
    <location>
        <begin position="267"/>
        <end position="284"/>
    </location>
</feature>
<gene>
    <name evidence="7" type="ORF">FUAX_20020</name>
</gene>
<evidence type="ECO:0000313" key="7">
    <source>
        <dbReference type="EMBL" id="BDD09570.1"/>
    </source>
</evidence>
<dbReference type="Gene3D" id="1.20.120.1780">
    <property type="entry name" value="UbiA prenyltransferase"/>
    <property type="match status" value="1"/>
</dbReference>
<keyword evidence="4 6" id="KW-1133">Transmembrane helix</keyword>
<dbReference type="InterPro" id="IPR050475">
    <property type="entry name" value="Prenyltransferase_related"/>
</dbReference>
<evidence type="ECO:0000313" key="8">
    <source>
        <dbReference type="Proteomes" id="UP001348817"/>
    </source>
</evidence>
<sequence>MKKTRKVGDSSVSAFFALVRWPNLLMIALTQFMVARFLIDIPAEEFEPVWAVIASTVIVAAAGYMINDYYDVKIDYVNRPDSVIIGKYFSRRAVLFAHTLFNAVAIVLAGLYSWKQGGVIFFMAFCLWWYSNDLKRRPLGGNLMVAFLIGLSMMMMLLFSRNNEKWVFVYTFFAVFMTLIREILKDIEDMKGDASFGCRTLPVVYGLRPARRLVKWLVLVFTAGLGVFAFRIGNGVVQVYFAVFVPLLLLFYMILAKADTKRDFGVLSRFSKVLMALGILSMIFH</sequence>
<dbReference type="Proteomes" id="UP001348817">
    <property type="component" value="Chromosome"/>
</dbReference>
<dbReference type="RefSeq" id="WP_338391165.1">
    <property type="nucleotide sequence ID" value="NZ_AP025314.1"/>
</dbReference>
<keyword evidence="3 6" id="KW-0812">Transmembrane</keyword>
<organism evidence="7 8">
    <name type="scientific">Fulvitalea axinellae</name>
    <dbReference type="NCBI Taxonomy" id="1182444"/>
    <lineage>
        <taxon>Bacteria</taxon>
        <taxon>Pseudomonadati</taxon>
        <taxon>Bacteroidota</taxon>
        <taxon>Cytophagia</taxon>
        <taxon>Cytophagales</taxon>
        <taxon>Persicobacteraceae</taxon>
        <taxon>Fulvitalea</taxon>
    </lineage>
</organism>
<feature type="transmembrane region" description="Helical" evidence="6">
    <location>
        <begin position="238"/>
        <end position="255"/>
    </location>
</feature>
<evidence type="ECO:0000256" key="1">
    <source>
        <dbReference type="ARBA" id="ARBA00004141"/>
    </source>
</evidence>
<keyword evidence="8" id="KW-1185">Reference proteome</keyword>
<feature type="transmembrane region" description="Helical" evidence="6">
    <location>
        <begin position="88"/>
        <end position="108"/>
    </location>
</feature>
<dbReference type="AlphaFoldDB" id="A0AAU9DB09"/>
<evidence type="ECO:0000256" key="3">
    <source>
        <dbReference type="ARBA" id="ARBA00022692"/>
    </source>
</evidence>
<dbReference type="Pfam" id="PF01040">
    <property type="entry name" value="UbiA"/>
    <property type="match status" value="1"/>
</dbReference>
<dbReference type="PANTHER" id="PTHR42723">
    <property type="entry name" value="CHLOROPHYLL SYNTHASE"/>
    <property type="match status" value="1"/>
</dbReference>
<evidence type="ECO:0000256" key="2">
    <source>
        <dbReference type="ARBA" id="ARBA00022475"/>
    </source>
</evidence>
<feature type="transmembrane region" description="Helical" evidence="6">
    <location>
        <begin position="12"/>
        <end position="37"/>
    </location>
</feature>
<protein>
    <recommendedName>
        <fullName evidence="9">4-hydroxybenzoate polyprenyltransferase</fullName>
    </recommendedName>
</protein>
<dbReference type="CDD" id="cd13961">
    <property type="entry name" value="PT_UbiA_DGGGPS"/>
    <property type="match status" value="1"/>
</dbReference>
<dbReference type="Gene3D" id="1.10.357.140">
    <property type="entry name" value="UbiA prenyltransferase"/>
    <property type="match status" value="1"/>
</dbReference>
<dbReference type="KEGG" id="fax:FUAX_20020"/>
<reference evidence="7 8" key="1">
    <citation type="submission" date="2021-12" db="EMBL/GenBank/DDBJ databases">
        <title>Genome sequencing of bacteria with rrn-lacking chromosome and rrn-plasmid.</title>
        <authorList>
            <person name="Anda M."/>
            <person name="Iwasaki W."/>
        </authorList>
    </citation>
    <scope>NUCLEOTIDE SEQUENCE [LARGE SCALE GENOMIC DNA]</scope>
    <source>
        <strain evidence="7 8">DSM 100852</strain>
    </source>
</reference>
<keyword evidence="2" id="KW-1003">Cell membrane</keyword>
<evidence type="ECO:0000256" key="6">
    <source>
        <dbReference type="SAM" id="Phobius"/>
    </source>
</evidence>
<accession>A0AAU9DB09</accession>
<dbReference type="EMBL" id="AP025314">
    <property type="protein sequence ID" value="BDD09570.1"/>
    <property type="molecule type" value="Genomic_DNA"/>
</dbReference>
<proteinExistence type="predicted"/>
<dbReference type="InterPro" id="IPR000537">
    <property type="entry name" value="UbiA_prenyltransferase"/>
</dbReference>
<evidence type="ECO:0008006" key="9">
    <source>
        <dbReference type="Google" id="ProtNLM"/>
    </source>
</evidence>
<feature type="transmembrane region" description="Helical" evidence="6">
    <location>
        <begin position="143"/>
        <end position="160"/>
    </location>
</feature>
<name>A0AAU9DB09_9BACT</name>
<dbReference type="PANTHER" id="PTHR42723:SF1">
    <property type="entry name" value="CHLOROPHYLL SYNTHASE, CHLOROPLASTIC"/>
    <property type="match status" value="1"/>
</dbReference>
<feature type="transmembrane region" description="Helical" evidence="6">
    <location>
        <begin position="213"/>
        <end position="232"/>
    </location>
</feature>
<dbReference type="InterPro" id="IPR044878">
    <property type="entry name" value="UbiA_sf"/>
</dbReference>
<dbReference type="GO" id="GO:0016020">
    <property type="term" value="C:membrane"/>
    <property type="evidence" value="ECO:0007669"/>
    <property type="project" value="UniProtKB-SubCell"/>
</dbReference>
<dbReference type="GO" id="GO:0016765">
    <property type="term" value="F:transferase activity, transferring alkyl or aryl (other than methyl) groups"/>
    <property type="evidence" value="ECO:0007669"/>
    <property type="project" value="InterPro"/>
</dbReference>
<feature type="transmembrane region" description="Helical" evidence="6">
    <location>
        <begin position="166"/>
        <end position="184"/>
    </location>
</feature>
<evidence type="ECO:0000256" key="4">
    <source>
        <dbReference type="ARBA" id="ARBA00022989"/>
    </source>
</evidence>
<comment type="subcellular location">
    <subcellularLocation>
        <location evidence="1">Membrane</location>
        <topology evidence="1">Multi-pass membrane protein</topology>
    </subcellularLocation>
</comment>